<dbReference type="EMBL" id="MN738803">
    <property type="protein sequence ID" value="QHT37660.1"/>
    <property type="molecule type" value="Genomic_DNA"/>
</dbReference>
<organism evidence="1">
    <name type="scientific">viral metagenome</name>
    <dbReference type="NCBI Taxonomy" id="1070528"/>
    <lineage>
        <taxon>unclassified sequences</taxon>
        <taxon>metagenomes</taxon>
        <taxon>organismal metagenomes</taxon>
    </lineage>
</organism>
<proteinExistence type="predicted"/>
<evidence type="ECO:0000313" key="1">
    <source>
        <dbReference type="EMBL" id="QHT37660.1"/>
    </source>
</evidence>
<dbReference type="AlphaFoldDB" id="A0A6C0FCN9"/>
<protein>
    <submittedName>
        <fullName evidence="1">Uncharacterized protein</fullName>
    </submittedName>
</protein>
<accession>A0A6C0FCN9</accession>
<name>A0A6C0FCN9_9ZZZZ</name>
<reference evidence="1" key="1">
    <citation type="journal article" date="2020" name="Nature">
        <title>Giant virus diversity and host interactions through global metagenomics.</title>
        <authorList>
            <person name="Schulz F."/>
            <person name="Roux S."/>
            <person name="Paez-Espino D."/>
            <person name="Jungbluth S."/>
            <person name="Walsh D.A."/>
            <person name="Denef V.J."/>
            <person name="McMahon K.D."/>
            <person name="Konstantinidis K.T."/>
            <person name="Eloe-Fadrosh E.A."/>
            <person name="Kyrpides N.C."/>
            <person name="Woyke T."/>
        </authorList>
    </citation>
    <scope>NUCLEOTIDE SEQUENCE</scope>
    <source>
        <strain evidence="1">GVMAG-S-ERX555997-44</strain>
    </source>
</reference>
<sequence length="45" mass="5306">MVADNQKILNLYEIMKLNHPYKKAGEVKIWMTIFCFQVVVLPEPI</sequence>